<dbReference type="InterPro" id="IPR053918">
    <property type="entry name" value="DUF6980"/>
</dbReference>
<organism evidence="2 3">
    <name type="scientific">Nocardioides yefusunii</name>
    <dbReference type="NCBI Taxonomy" id="2500546"/>
    <lineage>
        <taxon>Bacteria</taxon>
        <taxon>Bacillati</taxon>
        <taxon>Actinomycetota</taxon>
        <taxon>Actinomycetes</taxon>
        <taxon>Propionibacteriales</taxon>
        <taxon>Nocardioidaceae</taxon>
        <taxon>Nocardioides</taxon>
    </lineage>
</organism>
<dbReference type="Proteomes" id="UP001596098">
    <property type="component" value="Unassembled WGS sequence"/>
</dbReference>
<accession>A0ABW1QVB0</accession>
<evidence type="ECO:0000313" key="3">
    <source>
        <dbReference type="Proteomes" id="UP001596098"/>
    </source>
</evidence>
<proteinExistence type="predicted"/>
<evidence type="ECO:0000259" key="1">
    <source>
        <dbReference type="Pfam" id="PF22400"/>
    </source>
</evidence>
<feature type="domain" description="DUF6980" evidence="1">
    <location>
        <begin position="9"/>
        <end position="106"/>
    </location>
</feature>
<reference evidence="3" key="1">
    <citation type="journal article" date="2019" name="Int. J. Syst. Evol. Microbiol.">
        <title>The Global Catalogue of Microorganisms (GCM) 10K type strain sequencing project: providing services to taxonomists for standard genome sequencing and annotation.</title>
        <authorList>
            <consortium name="The Broad Institute Genomics Platform"/>
            <consortium name="The Broad Institute Genome Sequencing Center for Infectious Disease"/>
            <person name="Wu L."/>
            <person name="Ma J."/>
        </authorList>
    </citation>
    <scope>NUCLEOTIDE SEQUENCE [LARGE SCALE GENOMIC DNA]</scope>
    <source>
        <strain evidence="3">DFY28</strain>
    </source>
</reference>
<gene>
    <name evidence="2" type="ORF">ACFPWU_01965</name>
</gene>
<name>A0ABW1QVB0_9ACTN</name>
<evidence type="ECO:0000313" key="2">
    <source>
        <dbReference type="EMBL" id="MFC6152431.1"/>
    </source>
</evidence>
<dbReference type="Pfam" id="PF22400">
    <property type="entry name" value="DUF6980"/>
    <property type="match status" value="1"/>
</dbReference>
<sequence>MNSTSTESTLPHACELMTSQVRDERVPLQYDPQFREYSILLTFPPGDSIRVAQGITYCPWCGEKLPADLRDQIFDDLERDLGGEPDDYFEALRLAPKKYHSDLWWRGRYDWDGNLIAGPGD</sequence>
<dbReference type="EMBL" id="JBHSQI010000001">
    <property type="protein sequence ID" value="MFC6152431.1"/>
    <property type="molecule type" value="Genomic_DNA"/>
</dbReference>
<keyword evidence="3" id="KW-1185">Reference proteome</keyword>
<dbReference type="RefSeq" id="WP_378528464.1">
    <property type="nucleotide sequence ID" value="NZ_CP034929.1"/>
</dbReference>
<comment type="caution">
    <text evidence="2">The sequence shown here is derived from an EMBL/GenBank/DDBJ whole genome shotgun (WGS) entry which is preliminary data.</text>
</comment>
<protein>
    <submittedName>
        <fullName evidence="2">DUF6980 family protein</fullName>
    </submittedName>
</protein>